<organism evidence="3 4">
    <name type="scientific">Sporichthya brevicatena</name>
    <dbReference type="NCBI Taxonomy" id="171442"/>
    <lineage>
        <taxon>Bacteria</taxon>
        <taxon>Bacillati</taxon>
        <taxon>Actinomycetota</taxon>
        <taxon>Actinomycetes</taxon>
        <taxon>Sporichthyales</taxon>
        <taxon>Sporichthyaceae</taxon>
        <taxon>Sporichthya</taxon>
    </lineage>
</organism>
<keyword evidence="4" id="KW-1185">Reference proteome</keyword>
<dbReference type="RefSeq" id="WP_344603248.1">
    <property type="nucleotide sequence ID" value="NZ_BAAAHE010000011.1"/>
</dbReference>
<feature type="chain" id="PRO_5047080868" description="DUF6318 domain-containing protein" evidence="1">
    <location>
        <begin position="26"/>
        <end position="199"/>
    </location>
</feature>
<feature type="signal peptide" evidence="1">
    <location>
        <begin position="1"/>
        <end position="25"/>
    </location>
</feature>
<keyword evidence="1" id="KW-0732">Signal</keyword>
<gene>
    <name evidence="3" type="ORF">GCM10009547_15140</name>
</gene>
<evidence type="ECO:0000256" key="1">
    <source>
        <dbReference type="SAM" id="SignalP"/>
    </source>
</evidence>
<comment type="caution">
    <text evidence="3">The sequence shown here is derived from an EMBL/GenBank/DDBJ whole genome shotgun (WGS) entry which is preliminary data.</text>
</comment>
<dbReference type="Pfam" id="PF19843">
    <property type="entry name" value="DUF6318"/>
    <property type="match status" value="1"/>
</dbReference>
<feature type="domain" description="DUF6318" evidence="2">
    <location>
        <begin position="50"/>
        <end position="180"/>
    </location>
</feature>
<accession>A0ABN1GLY7</accession>
<dbReference type="PROSITE" id="PS51257">
    <property type="entry name" value="PROKAR_LIPOPROTEIN"/>
    <property type="match status" value="1"/>
</dbReference>
<sequence>MSTTSRALRAAALSAAAVLALTACGGDDNDPLGGPASSPAAGGIGGVATIPDAATKNTDAGAEAFAKYYFEEVLNKAYASGNISTLIKYTHPQCIICRATVGDIATAWARGKSDGGQVTVSSVDASKAQNVTNVELKLTKTRYVELDRDGKNVFSTPAQNNLSFLVQLQWNNSEKSWVVREIVPPALRKGGSASATPTP</sequence>
<evidence type="ECO:0000259" key="2">
    <source>
        <dbReference type="Pfam" id="PF19843"/>
    </source>
</evidence>
<dbReference type="Proteomes" id="UP001500957">
    <property type="component" value="Unassembled WGS sequence"/>
</dbReference>
<evidence type="ECO:0000313" key="3">
    <source>
        <dbReference type="EMBL" id="GAA0614259.1"/>
    </source>
</evidence>
<dbReference type="EMBL" id="BAAAHE010000011">
    <property type="protein sequence ID" value="GAA0614259.1"/>
    <property type="molecule type" value="Genomic_DNA"/>
</dbReference>
<proteinExistence type="predicted"/>
<evidence type="ECO:0000313" key="4">
    <source>
        <dbReference type="Proteomes" id="UP001500957"/>
    </source>
</evidence>
<reference evidence="3 4" key="1">
    <citation type="journal article" date="2019" name="Int. J. Syst. Evol. Microbiol.">
        <title>The Global Catalogue of Microorganisms (GCM) 10K type strain sequencing project: providing services to taxonomists for standard genome sequencing and annotation.</title>
        <authorList>
            <consortium name="The Broad Institute Genomics Platform"/>
            <consortium name="The Broad Institute Genome Sequencing Center for Infectious Disease"/>
            <person name="Wu L."/>
            <person name="Ma J."/>
        </authorList>
    </citation>
    <scope>NUCLEOTIDE SEQUENCE [LARGE SCALE GENOMIC DNA]</scope>
    <source>
        <strain evidence="3 4">JCM 10671</strain>
    </source>
</reference>
<protein>
    <recommendedName>
        <fullName evidence="2">DUF6318 domain-containing protein</fullName>
    </recommendedName>
</protein>
<name>A0ABN1GLY7_9ACTN</name>
<dbReference type="InterPro" id="IPR046281">
    <property type="entry name" value="DUF6318"/>
</dbReference>